<dbReference type="AlphaFoldDB" id="A0A0E9Q0H5"/>
<dbReference type="EMBL" id="GBXM01098348">
    <property type="protein sequence ID" value="JAH10229.1"/>
    <property type="molecule type" value="Transcribed_RNA"/>
</dbReference>
<proteinExistence type="predicted"/>
<name>A0A0E9Q0H5_ANGAN</name>
<protein>
    <submittedName>
        <fullName evidence="1">Uncharacterized protein</fullName>
    </submittedName>
</protein>
<sequence length="33" mass="3552">MKSASDVVNVYIGLPVATQVNFILTTAANERQT</sequence>
<organism evidence="1">
    <name type="scientific">Anguilla anguilla</name>
    <name type="common">European freshwater eel</name>
    <name type="synonym">Muraena anguilla</name>
    <dbReference type="NCBI Taxonomy" id="7936"/>
    <lineage>
        <taxon>Eukaryota</taxon>
        <taxon>Metazoa</taxon>
        <taxon>Chordata</taxon>
        <taxon>Craniata</taxon>
        <taxon>Vertebrata</taxon>
        <taxon>Euteleostomi</taxon>
        <taxon>Actinopterygii</taxon>
        <taxon>Neopterygii</taxon>
        <taxon>Teleostei</taxon>
        <taxon>Anguilliformes</taxon>
        <taxon>Anguillidae</taxon>
        <taxon>Anguilla</taxon>
    </lineage>
</organism>
<reference evidence="1" key="1">
    <citation type="submission" date="2014-11" db="EMBL/GenBank/DDBJ databases">
        <authorList>
            <person name="Amaro Gonzalez C."/>
        </authorList>
    </citation>
    <scope>NUCLEOTIDE SEQUENCE</scope>
</reference>
<reference evidence="1" key="2">
    <citation type="journal article" date="2015" name="Fish Shellfish Immunol.">
        <title>Early steps in the European eel (Anguilla anguilla)-Vibrio vulnificus interaction in the gills: Role of the RtxA13 toxin.</title>
        <authorList>
            <person name="Callol A."/>
            <person name="Pajuelo D."/>
            <person name="Ebbesson L."/>
            <person name="Teles M."/>
            <person name="MacKenzie S."/>
            <person name="Amaro C."/>
        </authorList>
    </citation>
    <scope>NUCLEOTIDE SEQUENCE</scope>
</reference>
<accession>A0A0E9Q0H5</accession>
<evidence type="ECO:0000313" key="1">
    <source>
        <dbReference type="EMBL" id="JAH10229.1"/>
    </source>
</evidence>